<dbReference type="Gene3D" id="2.70.100.10">
    <property type="entry name" value="Glycoside hydrolase, family 7, domain"/>
    <property type="match status" value="1"/>
</dbReference>
<evidence type="ECO:0000256" key="8">
    <source>
        <dbReference type="ARBA" id="ARBA00023295"/>
    </source>
</evidence>
<name>A0AB34K770_PRYPA</name>
<keyword evidence="5" id="KW-0378">Hydrolase</keyword>
<dbReference type="SUPFAM" id="SSF49899">
    <property type="entry name" value="Concanavalin A-like lectins/glucanases"/>
    <property type="match status" value="1"/>
</dbReference>
<evidence type="ECO:0000256" key="6">
    <source>
        <dbReference type="ARBA" id="ARBA00023001"/>
    </source>
</evidence>
<dbReference type="PRINTS" id="PR00734">
    <property type="entry name" value="GLHYDRLASE7"/>
</dbReference>
<dbReference type="GO" id="GO:0030245">
    <property type="term" value="P:cellulose catabolic process"/>
    <property type="evidence" value="ECO:0007669"/>
    <property type="project" value="UniProtKB-KW"/>
</dbReference>
<evidence type="ECO:0000256" key="10">
    <source>
        <dbReference type="SAM" id="SignalP"/>
    </source>
</evidence>
<keyword evidence="6" id="KW-0136">Cellulose degradation</keyword>
<dbReference type="GO" id="GO:0016162">
    <property type="term" value="F:cellulose 1,4-beta-cellobiosidase activity"/>
    <property type="evidence" value="ECO:0007669"/>
    <property type="project" value="UniProtKB-EC"/>
</dbReference>
<evidence type="ECO:0000313" key="12">
    <source>
        <dbReference type="Proteomes" id="UP001515480"/>
    </source>
</evidence>
<comment type="catalytic activity">
    <reaction evidence="1">
        <text>Hydrolysis of (1-&gt;4)-beta-D-glucosidic linkages in cellulose and cellotetraose, releasing cellobiose from the non-reducing ends of the chains.</text>
        <dbReference type="EC" id="3.2.1.91"/>
    </reaction>
</comment>
<proteinExistence type="inferred from homology"/>
<organism evidence="11 12">
    <name type="scientific">Prymnesium parvum</name>
    <name type="common">Toxic golden alga</name>
    <dbReference type="NCBI Taxonomy" id="97485"/>
    <lineage>
        <taxon>Eukaryota</taxon>
        <taxon>Haptista</taxon>
        <taxon>Haptophyta</taxon>
        <taxon>Prymnesiophyceae</taxon>
        <taxon>Prymnesiales</taxon>
        <taxon>Prymnesiaceae</taxon>
        <taxon>Prymnesium</taxon>
    </lineage>
</organism>
<evidence type="ECO:0000313" key="11">
    <source>
        <dbReference type="EMBL" id="KAL1530145.1"/>
    </source>
</evidence>
<feature type="signal peptide" evidence="10">
    <location>
        <begin position="1"/>
        <end position="16"/>
    </location>
</feature>
<comment type="similarity">
    <text evidence="2">Belongs to the glycosyl hydrolase 7 (cellulase C) family.</text>
</comment>
<sequence length="553" mass="60146">MLRSAQIVTVLGVVTAQQIGTARDEVHPYVPIQVCTKADGCKWEKTTSVLDSNWRWTHKVGCTNSSKCNCYLGNVWLNSTCPDPETCTNTCAVDGEDEIGYKEKYGVQVDNKGMINLTFVTKYHTESTTGTNVGSRVFLLEDDEHYKMFNLLNKEFTFTMDASQLPCGLNGAVYFVEMDADGGVAKNPTNKAGAKYGTGYCDAQCPHDLKWIDGQANMIGWNGSKTDPNGGKGKYGTCCAELDVWEANKISTQMTVHSCSTVGAYRCEGIACGDNNGKNASDPGDRFKGVCDKSGCDWNPYREGAHMFYGPGPQFAVNSLKPFTVVTQFITDDGTDTGKLKEMKRFYIQDNKTIHNPTPSYTSVKPGDWTSISDAQCAVQMTNFSDRLDVFQGKGGIAGMGEAMARSMALVISLWDDHEVGMIWLDATDPYPVDPKKPWGAPRGSCNQTEGNYSNVEKNHPGAYGLFSDIRYGEIGSTLLPNPTPVPPGPSACPGGSLEACIVKCPTDPVKYKECVSDCIAKCSKAELLGAKKNARKPTVFPGEFYGKPLPSK</sequence>
<dbReference type="Proteomes" id="UP001515480">
    <property type="component" value="Unassembled WGS sequence"/>
</dbReference>
<comment type="caution">
    <text evidence="11">The sequence shown here is derived from an EMBL/GenBank/DDBJ whole genome shotgun (WGS) entry which is preliminary data.</text>
</comment>
<dbReference type="InterPro" id="IPR037019">
    <property type="entry name" value="Glyco_hydro_7_sf"/>
</dbReference>
<evidence type="ECO:0000256" key="2">
    <source>
        <dbReference type="ARBA" id="ARBA00006044"/>
    </source>
</evidence>
<reference evidence="11 12" key="1">
    <citation type="journal article" date="2024" name="Science">
        <title>Giant polyketide synthase enzymes in the biosynthesis of giant marine polyether toxins.</title>
        <authorList>
            <person name="Fallon T.R."/>
            <person name="Shende V.V."/>
            <person name="Wierzbicki I.H."/>
            <person name="Pendleton A.L."/>
            <person name="Watervoot N.F."/>
            <person name="Auber R.P."/>
            <person name="Gonzalez D.J."/>
            <person name="Wisecaver J.H."/>
            <person name="Moore B.S."/>
        </authorList>
    </citation>
    <scope>NUCLEOTIDE SEQUENCE [LARGE SCALE GENOMIC DNA]</scope>
    <source>
        <strain evidence="11 12">12B1</strain>
    </source>
</reference>
<dbReference type="PANTHER" id="PTHR33753:SF2">
    <property type="entry name" value="GLYCOSIDE HYDROLASE FAMILY 7 PROTEIN"/>
    <property type="match status" value="1"/>
</dbReference>
<keyword evidence="9" id="KW-0624">Polysaccharide degradation</keyword>
<dbReference type="AlphaFoldDB" id="A0AB34K770"/>
<dbReference type="InterPro" id="IPR001722">
    <property type="entry name" value="Glyco_hydro_7"/>
</dbReference>
<keyword evidence="8" id="KW-0326">Glycosidase</keyword>
<evidence type="ECO:0000256" key="7">
    <source>
        <dbReference type="ARBA" id="ARBA00023277"/>
    </source>
</evidence>
<keyword evidence="7" id="KW-0119">Carbohydrate metabolism</keyword>
<evidence type="ECO:0000256" key="5">
    <source>
        <dbReference type="ARBA" id="ARBA00022801"/>
    </source>
</evidence>
<dbReference type="Pfam" id="PF00840">
    <property type="entry name" value="Glyco_hydro_7"/>
    <property type="match status" value="1"/>
</dbReference>
<evidence type="ECO:0000256" key="9">
    <source>
        <dbReference type="ARBA" id="ARBA00023326"/>
    </source>
</evidence>
<dbReference type="InterPro" id="IPR013320">
    <property type="entry name" value="ConA-like_dom_sf"/>
</dbReference>
<evidence type="ECO:0000256" key="1">
    <source>
        <dbReference type="ARBA" id="ARBA00001641"/>
    </source>
</evidence>
<evidence type="ECO:0000256" key="3">
    <source>
        <dbReference type="ARBA" id="ARBA00012561"/>
    </source>
</evidence>
<keyword evidence="4 10" id="KW-0732">Signal</keyword>
<feature type="chain" id="PRO_5044207221" description="cellulose 1,4-beta-cellobiosidase (non-reducing end)" evidence="10">
    <location>
        <begin position="17"/>
        <end position="553"/>
    </location>
</feature>
<dbReference type="PANTHER" id="PTHR33753">
    <property type="entry name" value="1,4-BETA-D-GLUCAN CELLOBIOHYDROLASE B"/>
    <property type="match status" value="1"/>
</dbReference>
<dbReference type="CDD" id="cd07999">
    <property type="entry name" value="GH7_CBH_EG"/>
    <property type="match status" value="1"/>
</dbReference>
<keyword evidence="12" id="KW-1185">Reference proteome</keyword>
<evidence type="ECO:0000256" key="4">
    <source>
        <dbReference type="ARBA" id="ARBA00022729"/>
    </source>
</evidence>
<accession>A0AB34K770</accession>
<dbReference type="EC" id="3.2.1.91" evidence="3"/>
<protein>
    <recommendedName>
        <fullName evidence="3">cellulose 1,4-beta-cellobiosidase (non-reducing end)</fullName>
        <ecNumber evidence="3">3.2.1.91</ecNumber>
    </recommendedName>
</protein>
<dbReference type="EMBL" id="JBGBPQ010000001">
    <property type="protein sequence ID" value="KAL1530145.1"/>
    <property type="molecule type" value="Genomic_DNA"/>
</dbReference>
<gene>
    <name evidence="11" type="ORF">AB1Y20_001061</name>
</gene>